<dbReference type="AlphaFoldDB" id="A0A8T0CLG3"/>
<dbReference type="InterPro" id="IPR013187">
    <property type="entry name" value="F-box-assoc_dom_typ3"/>
</dbReference>
<proteinExistence type="predicted"/>
<dbReference type="InterPro" id="IPR001810">
    <property type="entry name" value="F-box_dom"/>
</dbReference>
<dbReference type="InterPro" id="IPR036047">
    <property type="entry name" value="F-box-like_dom_sf"/>
</dbReference>
<dbReference type="InterPro" id="IPR050796">
    <property type="entry name" value="SCF_F-box_component"/>
</dbReference>
<name>A0A8T0CLG3_CORYI</name>
<dbReference type="OrthoDB" id="3219396at2759"/>
<accession>A0A8T0CLG3</accession>
<feature type="domain" description="F-box" evidence="2">
    <location>
        <begin position="29"/>
        <end position="83"/>
    </location>
</feature>
<dbReference type="SUPFAM" id="SSF81383">
    <property type="entry name" value="F-box domain"/>
    <property type="match status" value="1"/>
</dbReference>
<dbReference type="PANTHER" id="PTHR31672">
    <property type="entry name" value="BNACNNG10540D PROTEIN"/>
    <property type="match status" value="1"/>
</dbReference>
<reference evidence="3" key="1">
    <citation type="submission" date="2020-05" db="EMBL/GenBank/DDBJ databases">
        <title>WGS assembly of Corymbia citriodora subspecies variegata.</title>
        <authorList>
            <person name="Barry K."/>
            <person name="Hundley H."/>
            <person name="Shu S."/>
            <person name="Jenkins J."/>
            <person name="Grimwood J."/>
            <person name="Baten A."/>
        </authorList>
    </citation>
    <scope>NUCLEOTIDE SEQUENCE</scope>
    <source>
        <strain evidence="3">CV2-018</strain>
    </source>
</reference>
<dbReference type="InterPro" id="IPR017451">
    <property type="entry name" value="F-box-assoc_interact_dom"/>
</dbReference>
<protein>
    <recommendedName>
        <fullName evidence="2">F-box domain-containing protein</fullName>
    </recommendedName>
</protein>
<dbReference type="Pfam" id="PF08268">
    <property type="entry name" value="FBA_3"/>
    <property type="match status" value="1"/>
</dbReference>
<evidence type="ECO:0000259" key="2">
    <source>
        <dbReference type="PROSITE" id="PS50181"/>
    </source>
</evidence>
<evidence type="ECO:0000256" key="1">
    <source>
        <dbReference type="SAM" id="MobiDB-lite"/>
    </source>
</evidence>
<dbReference type="Proteomes" id="UP000806378">
    <property type="component" value="Unassembled WGS sequence"/>
</dbReference>
<dbReference type="Gene3D" id="1.20.1280.50">
    <property type="match status" value="1"/>
</dbReference>
<dbReference type="PANTHER" id="PTHR31672:SF13">
    <property type="entry name" value="F-BOX PROTEIN CPR30-LIKE"/>
    <property type="match status" value="1"/>
</dbReference>
<feature type="region of interest" description="Disordered" evidence="1">
    <location>
        <begin position="1"/>
        <end position="31"/>
    </location>
</feature>
<dbReference type="SMART" id="SM00256">
    <property type="entry name" value="FBOX"/>
    <property type="match status" value="1"/>
</dbReference>
<dbReference type="EMBL" id="MU090079">
    <property type="protein sequence ID" value="KAF7848531.1"/>
    <property type="molecule type" value="Genomic_DNA"/>
</dbReference>
<dbReference type="Pfam" id="PF00646">
    <property type="entry name" value="F-box"/>
    <property type="match status" value="1"/>
</dbReference>
<gene>
    <name evidence="3" type="ORF">BT93_L1865</name>
</gene>
<dbReference type="NCBIfam" id="TIGR01640">
    <property type="entry name" value="F_box_assoc_1"/>
    <property type="match status" value="1"/>
</dbReference>
<evidence type="ECO:0000313" key="3">
    <source>
        <dbReference type="EMBL" id="KAF7848531.1"/>
    </source>
</evidence>
<dbReference type="PROSITE" id="PS50181">
    <property type="entry name" value="FBOX"/>
    <property type="match status" value="1"/>
</dbReference>
<organism evidence="3 4">
    <name type="scientific">Corymbia citriodora subsp. variegata</name>
    <dbReference type="NCBI Taxonomy" id="360336"/>
    <lineage>
        <taxon>Eukaryota</taxon>
        <taxon>Viridiplantae</taxon>
        <taxon>Streptophyta</taxon>
        <taxon>Embryophyta</taxon>
        <taxon>Tracheophyta</taxon>
        <taxon>Spermatophyta</taxon>
        <taxon>Magnoliopsida</taxon>
        <taxon>eudicotyledons</taxon>
        <taxon>Gunneridae</taxon>
        <taxon>Pentapetalae</taxon>
        <taxon>rosids</taxon>
        <taxon>malvids</taxon>
        <taxon>Myrtales</taxon>
        <taxon>Myrtaceae</taxon>
        <taxon>Myrtoideae</taxon>
        <taxon>Eucalypteae</taxon>
        <taxon>Corymbia</taxon>
    </lineage>
</organism>
<evidence type="ECO:0000313" key="4">
    <source>
        <dbReference type="Proteomes" id="UP000806378"/>
    </source>
</evidence>
<sequence length="364" mass="41725">MTTTRRAAIKRLEPAPRPPSRAPSGPASSCRRPRLPEDIIIELLLRLPVKSLMRFKCVGKLWRSLISDPGFGKWHLERIIKTYPIVTIDCEGLDKDRAVIKFRNPRINDLTWKPIIVGSCYGLVCFNVMGGRFILYNPTTEELRKIPSSDLSLEGEIFRGFGCDPASDDYEVIVSEGSKICQVEIFSLKCGSWRKIQVQESRLPYEQGVYGRGPYTGARLTRGNNKKETVIMSFDLSEEIFHQMLPVPEWNGDIIFQGLNIHWDNLYTSNAYWFMAWIMNEHGRGGSWKKLFSFLTEGLPSYYLQIPIAYTRKGKILFLVDFFVVILFNPEDNTCKNTPIVSTRLAIYVEALVLPYMACQPSRF</sequence>
<keyword evidence="4" id="KW-1185">Reference proteome</keyword>
<dbReference type="CDD" id="cd22157">
    <property type="entry name" value="F-box_AtFBW1-like"/>
    <property type="match status" value="1"/>
</dbReference>
<comment type="caution">
    <text evidence="3">The sequence shown here is derived from an EMBL/GenBank/DDBJ whole genome shotgun (WGS) entry which is preliminary data.</text>
</comment>
<dbReference type="Gramene" id="rna-gnl|WGS:JABURB|Cocit.L1865.1">
    <property type="protein sequence ID" value="cds-KAF7848531.1"/>
    <property type="gene ID" value="gene-BT93_L1865"/>
</dbReference>